<sequence length="252" mass="28585">MWKFSGTISYTCDTCGDTGELPVDDFSIECFGGSERQMGAENLYEILYEFDCPECSSPISLHFEASEYPVEFLNFVLNKTTGAQTTGEPEMEYLREIYSAEDLFHLHESIAELISALKESPYLLDKVTPRQFEEIVAEVFRSKGFEVDLTKRTRDGGKDIIAVHTDGIGIKNKYFVECKRYAESNKISVDVVRTLYGVMNTMDGPNKAIIVTTSTFTDDARKFVKQEARSSWDLALVDRAQLLDWLDGYKES</sequence>
<keyword evidence="2" id="KW-0540">Nuclease</keyword>
<dbReference type="GO" id="GO:0004519">
    <property type="term" value="F:endonuclease activity"/>
    <property type="evidence" value="ECO:0007669"/>
    <property type="project" value="UniProtKB-KW"/>
</dbReference>
<protein>
    <submittedName>
        <fullName evidence="2">Restriction endonuclease</fullName>
    </submittedName>
</protein>
<dbReference type="InterPro" id="IPR052906">
    <property type="entry name" value="Type_IV_Methyl-Rstrct_Enzyme"/>
</dbReference>
<evidence type="ECO:0000259" key="1">
    <source>
        <dbReference type="Pfam" id="PF04471"/>
    </source>
</evidence>
<dbReference type="Pfam" id="PF04471">
    <property type="entry name" value="Mrr_cat"/>
    <property type="match status" value="1"/>
</dbReference>
<gene>
    <name evidence="2" type="ORF">QWF21_17995</name>
</gene>
<dbReference type="SUPFAM" id="SSF52980">
    <property type="entry name" value="Restriction endonuclease-like"/>
    <property type="match status" value="1"/>
</dbReference>
<dbReference type="InterPro" id="IPR011856">
    <property type="entry name" value="tRNA_endonuc-like_dom_sf"/>
</dbReference>
<feature type="domain" description="Restriction endonuclease type IV Mrr" evidence="1">
    <location>
        <begin position="124"/>
        <end position="246"/>
    </location>
</feature>
<keyword evidence="3" id="KW-1185">Reference proteome</keyword>
<dbReference type="PANTHER" id="PTHR30015:SF6">
    <property type="entry name" value="SLL1429 PROTEIN"/>
    <property type="match status" value="1"/>
</dbReference>
<dbReference type="RefSeq" id="WP_330089424.1">
    <property type="nucleotide sequence ID" value="NZ_JAUGZK010000037.1"/>
</dbReference>
<reference evidence="2 3" key="1">
    <citation type="submission" date="2023-06" db="EMBL/GenBank/DDBJ databases">
        <title>Alkalimonas sp., MEB004 an alkaliphilic bacterium isolated from Lonar Lake, India.</title>
        <authorList>
            <person name="Joshi A."/>
            <person name="Thite S."/>
        </authorList>
    </citation>
    <scope>NUCLEOTIDE SEQUENCE [LARGE SCALE GENOMIC DNA]</scope>
    <source>
        <strain evidence="2 3">MEB004</strain>
    </source>
</reference>
<accession>A0ABU7JK99</accession>
<dbReference type="EMBL" id="JAUGZK010000037">
    <property type="protein sequence ID" value="MEE2026132.1"/>
    <property type="molecule type" value="Genomic_DNA"/>
</dbReference>
<keyword evidence="2" id="KW-0255">Endonuclease</keyword>
<dbReference type="Gene3D" id="3.40.1350.10">
    <property type="match status" value="1"/>
</dbReference>
<comment type="caution">
    <text evidence="2">The sequence shown here is derived from an EMBL/GenBank/DDBJ whole genome shotgun (WGS) entry which is preliminary data.</text>
</comment>
<evidence type="ECO:0000313" key="3">
    <source>
        <dbReference type="Proteomes" id="UP001339167"/>
    </source>
</evidence>
<dbReference type="PANTHER" id="PTHR30015">
    <property type="entry name" value="MRR RESTRICTION SYSTEM PROTEIN"/>
    <property type="match status" value="1"/>
</dbReference>
<name>A0ABU7JK99_9GAMM</name>
<evidence type="ECO:0000313" key="2">
    <source>
        <dbReference type="EMBL" id="MEE2026132.1"/>
    </source>
</evidence>
<dbReference type="InterPro" id="IPR011335">
    <property type="entry name" value="Restrct_endonuc-II-like"/>
</dbReference>
<feature type="non-terminal residue" evidence="2">
    <location>
        <position position="252"/>
    </location>
</feature>
<dbReference type="InterPro" id="IPR007560">
    <property type="entry name" value="Restrct_endonuc_IV_Mrr"/>
</dbReference>
<dbReference type="Proteomes" id="UP001339167">
    <property type="component" value="Unassembled WGS sequence"/>
</dbReference>
<organism evidence="2 3">
    <name type="scientific">Alkalimonas mucilaginosa</name>
    <dbReference type="NCBI Taxonomy" id="3057676"/>
    <lineage>
        <taxon>Bacteria</taxon>
        <taxon>Pseudomonadati</taxon>
        <taxon>Pseudomonadota</taxon>
        <taxon>Gammaproteobacteria</taxon>
        <taxon>Alkalimonas</taxon>
    </lineage>
</organism>
<proteinExistence type="predicted"/>
<keyword evidence="2" id="KW-0378">Hydrolase</keyword>